<dbReference type="AlphaFoldDB" id="A0A7W7Q6B3"/>
<organism evidence="1 2">
    <name type="scientific">Actinophytocola algeriensis</name>
    <dbReference type="NCBI Taxonomy" id="1768010"/>
    <lineage>
        <taxon>Bacteria</taxon>
        <taxon>Bacillati</taxon>
        <taxon>Actinomycetota</taxon>
        <taxon>Actinomycetes</taxon>
        <taxon>Pseudonocardiales</taxon>
        <taxon>Pseudonocardiaceae</taxon>
    </lineage>
</organism>
<accession>A0A7W7Q6B3</accession>
<proteinExistence type="predicted"/>
<dbReference type="Proteomes" id="UP000520767">
    <property type="component" value="Unassembled WGS sequence"/>
</dbReference>
<reference evidence="1 2" key="1">
    <citation type="submission" date="2020-08" db="EMBL/GenBank/DDBJ databases">
        <title>Genomic Encyclopedia of Type Strains, Phase III (KMG-III): the genomes of soil and plant-associated and newly described type strains.</title>
        <authorList>
            <person name="Whitman W."/>
        </authorList>
    </citation>
    <scope>NUCLEOTIDE SEQUENCE [LARGE SCALE GENOMIC DNA]</scope>
    <source>
        <strain evidence="1 2">CECT 8960</strain>
    </source>
</reference>
<evidence type="ECO:0000313" key="2">
    <source>
        <dbReference type="Proteomes" id="UP000520767"/>
    </source>
</evidence>
<evidence type="ECO:0008006" key="3">
    <source>
        <dbReference type="Google" id="ProtNLM"/>
    </source>
</evidence>
<dbReference type="RefSeq" id="WP_184812016.1">
    <property type="nucleotide sequence ID" value="NZ_JACHJQ010000004.1"/>
</dbReference>
<name>A0A7W7Q6B3_9PSEU</name>
<comment type="caution">
    <text evidence="1">The sequence shown here is derived from an EMBL/GenBank/DDBJ whole genome shotgun (WGS) entry which is preliminary data.</text>
</comment>
<evidence type="ECO:0000313" key="1">
    <source>
        <dbReference type="EMBL" id="MBB4907880.1"/>
    </source>
</evidence>
<sequence length="181" mass="20374">MDEVARLVRALVDDDETVRLRGIAGLARFPHHPGAVDELMESLKNDLLGELAITAAVALADMARVNPAVTGAVARRFRETVGSVALCGSYDPTLRLTYFFAVSGDRAWFRELRPADLRARTDEFRTRTARYLAAGRDGDVRAAARSMVWFESLESARVFRAARRQLPGWRPWFRQLIRATR</sequence>
<gene>
    <name evidence="1" type="ORF">FHR82_004122</name>
</gene>
<protein>
    <recommendedName>
        <fullName evidence="3">HEAT repeat protein</fullName>
    </recommendedName>
</protein>
<dbReference type="EMBL" id="JACHJQ010000004">
    <property type="protein sequence ID" value="MBB4907880.1"/>
    <property type="molecule type" value="Genomic_DNA"/>
</dbReference>
<keyword evidence="2" id="KW-1185">Reference proteome</keyword>